<keyword evidence="2" id="KW-1185">Reference proteome</keyword>
<dbReference type="Proteomes" id="UP001055879">
    <property type="component" value="Linkage Group LG18"/>
</dbReference>
<protein>
    <submittedName>
        <fullName evidence="1">Uncharacterized protein</fullName>
    </submittedName>
</protein>
<organism evidence="1 2">
    <name type="scientific">Arctium lappa</name>
    <name type="common">Greater burdock</name>
    <name type="synonym">Lappa major</name>
    <dbReference type="NCBI Taxonomy" id="4217"/>
    <lineage>
        <taxon>Eukaryota</taxon>
        <taxon>Viridiplantae</taxon>
        <taxon>Streptophyta</taxon>
        <taxon>Embryophyta</taxon>
        <taxon>Tracheophyta</taxon>
        <taxon>Spermatophyta</taxon>
        <taxon>Magnoliopsida</taxon>
        <taxon>eudicotyledons</taxon>
        <taxon>Gunneridae</taxon>
        <taxon>Pentapetalae</taxon>
        <taxon>asterids</taxon>
        <taxon>campanulids</taxon>
        <taxon>Asterales</taxon>
        <taxon>Asteraceae</taxon>
        <taxon>Carduoideae</taxon>
        <taxon>Cardueae</taxon>
        <taxon>Arctiinae</taxon>
        <taxon>Arctium</taxon>
    </lineage>
</organism>
<accession>A0ACB8XEG8</accession>
<evidence type="ECO:0000313" key="2">
    <source>
        <dbReference type="Proteomes" id="UP001055879"/>
    </source>
</evidence>
<reference evidence="2" key="1">
    <citation type="journal article" date="2022" name="Mol. Ecol. Resour.">
        <title>The genomes of chicory, endive, great burdock and yacon provide insights into Asteraceae palaeo-polyploidization history and plant inulin production.</title>
        <authorList>
            <person name="Fan W."/>
            <person name="Wang S."/>
            <person name="Wang H."/>
            <person name="Wang A."/>
            <person name="Jiang F."/>
            <person name="Liu H."/>
            <person name="Zhao H."/>
            <person name="Xu D."/>
            <person name="Zhang Y."/>
        </authorList>
    </citation>
    <scope>NUCLEOTIDE SEQUENCE [LARGE SCALE GENOMIC DNA]</scope>
    <source>
        <strain evidence="2">cv. Niubang</strain>
    </source>
</reference>
<reference evidence="1 2" key="2">
    <citation type="journal article" date="2022" name="Mol. Ecol. Resour.">
        <title>The genomes of chicory, endive, great burdock and yacon provide insights into Asteraceae paleo-polyploidization history and plant inulin production.</title>
        <authorList>
            <person name="Fan W."/>
            <person name="Wang S."/>
            <person name="Wang H."/>
            <person name="Wang A."/>
            <person name="Jiang F."/>
            <person name="Liu H."/>
            <person name="Zhao H."/>
            <person name="Xu D."/>
            <person name="Zhang Y."/>
        </authorList>
    </citation>
    <scope>NUCLEOTIDE SEQUENCE [LARGE SCALE GENOMIC DNA]</scope>
    <source>
        <strain evidence="2">cv. Niubang</strain>
    </source>
</reference>
<sequence length="169" mass="18693">MAASAQSPIPKLDGILFSPQQLEQLAKLMPQLQMASLKDFDTNADLDNHFSGMISCHHTHDSSDEWIIDLGASDHMTPYMRTESPQLRRSTRTHVPPLRSDGAFRVFLDGLVEAGEDAKDRYTRLEIAITGSTTCKQTTSLIQVITAASSIQLIPAAGSLQLHRRKHNI</sequence>
<evidence type="ECO:0000313" key="1">
    <source>
        <dbReference type="EMBL" id="KAI3665390.1"/>
    </source>
</evidence>
<gene>
    <name evidence="1" type="ORF">L6452_44014</name>
</gene>
<comment type="caution">
    <text evidence="1">The sequence shown here is derived from an EMBL/GenBank/DDBJ whole genome shotgun (WGS) entry which is preliminary data.</text>
</comment>
<dbReference type="EMBL" id="CM042064">
    <property type="protein sequence ID" value="KAI3665390.1"/>
    <property type="molecule type" value="Genomic_DNA"/>
</dbReference>
<proteinExistence type="predicted"/>
<name>A0ACB8XEG8_ARCLA</name>